<comment type="catalytic activity">
    <reaction evidence="2 4">
        <text>L-methionyl-[protein] + [thioredoxin]-disulfide + H2O = L-methionyl-(S)-S-oxide-[protein] + [thioredoxin]-dithiol</text>
        <dbReference type="Rhea" id="RHEA:14217"/>
        <dbReference type="Rhea" id="RHEA-COMP:10698"/>
        <dbReference type="Rhea" id="RHEA-COMP:10700"/>
        <dbReference type="Rhea" id="RHEA-COMP:12313"/>
        <dbReference type="Rhea" id="RHEA-COMP:12315"/>
        <dbReference type="ChEBI" id="CHEBI:15377"/>
        <dbReference type="ChEBI" id="CHEBI:16044"/>
        <dbReference type="ChEBI" id="CHEBI:29950"/>
        <dbReference type="ChEBI" id="CHEBI:44120"/>
        <dbReference type="ChEBI" id="CHEBI:50058"/>
        <dbReference type="EC" id="1.8.4.11"/>
    </reaction>
</comment>
<gene>
    <name evidence="4" type="primary">msrA</name>
    <name evidence="8" type="ORF">BROFUL_02399</name>
</gene>
<dbReference type="GO" id="GO:0033744">
    <property type="term" value="F:L-methionine:thioredoxin-disulfide S-oxidoreductase activity"/>
    <property type="evidence" value="ECO:0007669"/>
    <property type="project" value="RHEA"/>
</dbReference>
<evidence type="ECO:0000256" key="2">
    <source>
        <dbReference type="ARBA" id="ARBA00047806"/>
    </source>
</evidence>
<dbReference type="GO" id="GO:0008113">
    <property type="term" value="F:peptide-methionine (S)-S-oxide reductase activity"/>
    <property type="evidence" value="ECO:0007669"/>
    <property type="project" value="UniProtKB-UniRule"/>
</dbReference>
<proteinExistence type="inferred from homology"/>
<evidence type="ECO:0000256" key="6">
    <source>
        <dbReference type="SAM" id="SignalP"/>
    </source>
</evidence>
<evidence type="ECO:0000313" key="9">
    <source>
        <dbReference type="Proteomes" id="UP000034954"/>
    </source>
</evidence>
<feature type="region of interest" description="Disordered" evidence="5">
    <location>
        <begin position="212"/>
        <end position="233"/>
    </location>
</feature>
<dbReference type="HAMAP" id="MF_01401">
    <property type="entry name" value="MsrA"/>
    <property type="match status" value="1"/>
</dbReference>
<dbReference type="NCBIfam" id="TIGR00401">
    <property type="entry name" value="msrA"/>
    <property type="match status" value="1"/>
</dbReference>
<sequence>MFIHALLKSLLLGSLTLSGVFMVTEEKNQPATPPQSKEIVTLGGGCFWCIEAFFDELEGVECVESGYSGGRVDNPTYQQVCTGTTGYAEVVQITFDPTIVSFREILEVFFTMHDPTTLNRQGADVGTQYRSVIFYRNQEQKSVAEQVVREVQTAHLWDAPVVTEIAPFKAFYKGEDYHQDYYKLNPSQGYCRVVITPKIKKFREHFRKKLKKRNLEIPNPNGSEMTQSETRDG</sequence>
<keyword evidence="9" id="KW-1185">Reference proteome</keyword>
<reference evidence="8 9" key="1">
    <citation type="journal article" date="2013" name="BMC Microbiol.">
        <title>Identification of the type II cytochrome c maturation pathway in anammox bacteria by comparative genomics.</title>
        <authorList>
            <person name="Ferousi C."/>
            <person name="Speth D.R."/>
            <person name="Reimann J."/>
            <person name="Op den Camp H.J."/>
            <person name="Allen J.W."/>
            <person name="Keltjens J.T."/>
            <person name="Jetten M.S."/>
        </authorList>
    </citation>
    <scope>NUCLEOTIDE SEQUENCE [LARGE SCALE GENOMIC DNA]</scope>
    <source>
        <strain evidence="8">RU1</strain>
    </source>
</reference>
<dbReference type="PANTHER" id="PTHR43774:SF1">
    <property type="entry name" value="PEPTIDE METHIONINE SULFOXIDE REDUCTASE MSRA 2"/>
    <property type="match status" value="1"/>
</dbReference>
<dbReference type="Gene3D" id="3.30.1060.10">
    <property type="entry name" value="Peptide methionine sulphoxide reductase MsrA"/>
    <property type="match status" value="1"/>
</dbReference>
<comment type="caution">
    <text evidence="8">The sequence shown here is derived from an EMBL/GenBank/DDBJ whole genome shotgun (WGS) entry which is preliminary data.</text>
</comment>
<organism evidence="8 9">
    <name type="scientific">Candidatus Brocadia fulgida</name>
    <dbReference type="NCBI Taxonomy" id="380242"/>
    <lineage>
        <taxon>Bacteria</taxon>
        <taxon>Pseudomonadati</taxon>
        <taxon>Planctomycetota</taxon>
        <taxon>Candidatus Brocadiia</taxon>
        <taxon>Candidatus Brocadiales</taxon>
        <taxon>Candidatus Brocadiaceae</taxon>
        <taxon>Candidatus Brocadia</taxon>
    </lineage>
</organism>
<dbReference type="InterPro" id="IPR036509">
    <property type="entry name" value="Met_Sox_Rdtase_MsrA_sf"/>
</dbReference>
<evidence type="ECO:0000256" key="1">
    <source>
        <dbReference type="ARBA" id="ARBA00023002"/>
    </source>
</evidence>
<evidence type="ECO:0000313" key="8">
    <source>
        <dbReference type="EMBL" id="KKO18898.1"/>
    </source>
</evidence>
<dbReference type="PANTHER" id="PTHR43774">
    <property type="entry name" value="PEPTIDE METHIONINE SULFOXIDE REDUCTASE"/>
    <property type="match status" value="1"/>
</dbReference>
<dbReference type="SUPFAM" id="SSF55068">
    <property type="entry name" value="Peptide methionine sulfoxide reductase"/>
    <property type="match status" value="1"/>
</dbReference>
<feature type="signal peptide" evidence="6">
    <location>
        <begin position="1"/>
        <end position="23"/>
    </location>
</feature>
<feature type="compositionally biased region" description="Polar residues" evidence="5">
    <location>
        <begin position="220"/>
        <end position="233"/>
    </location>
</feature>
<feature type="active site" evidence="4">
    <location>
        <position position="46"/>
    </location>
</feature>
<evidence type="ECO:0000256" key="3">
    <source>
        <dbReference type="ARBA" id="ARBA00048782"/>
    </source>
</evidence>
<evidence type="ECO:0000259" key="7">
    <source>
        <dbReference type="Pfam" id="PF01625"/>
    </source>
</evidence>
<dbReference type="EC" id="1.8.4.11" evidence="4"/>
<name>A0A0M2US47_9BACT</name>
<evidence type="ECO:0000256" key="4">
    <source>
        <dbReference type="HAMAP-Rule" id="MF_01401"/>
    </source>
</evidence>
<dbReference type="Pfam" id="PF01625">
    <property type="entry name" value="PMSR"/>
    <property type="match status" value="1"/>
</dbReference>
<feature type="chain" id="PRO_5005644137" description="Peptide methionine sulfoxide reductase MsrA" evidence="6">
    <location>
        <begin position="24"/>
        <end position="233"/>
    </location>
</feature>
<keyword evidence="1 4" id="KW-0560">Oxidoreductase</keyword>
<accession>A0A0M2US47</accession>
<dbReference type="EMBL" id="LAQJ01000229">
    <property type="protein sequence ID" value="KKO18898.1"/>
    <property type="molecule type" value="Genomic_DNA"/>
</dbReference>
<evidence type="ECO:0000256" key="5">
    <source>
        <dbReference type="SAM" id="MobiDB-lite"/>
    </source>
</evidence>
<comment type="similarity">
    <text evidence="4">Belongs to the MsrA Met sulfoxide reductase family.</text>
</comment>
<comment type="function">
    <text evidence="4">Has an important function as a repair enzyme for proteins that have been inactivated by oxidation. Catalyzes the reversible oxidation-reduction of methionine sulfoxide in proteins to methionine.</text>
</comment>
<protein>
    <recommendedName>
        <fullName evidence="4">Peptide methionine sulfoxide reductase MsrA</fullName>
        <shortName evidence="4">Protein-methionine-S-oxide reductase</shortName>
        <ecNumber evidence="4">1.8.4.11</ecNumber>
    </recommendedName>
    <alternativeName>
        <fullName evidence="4">Peptide-methionine (S)-S-oxide reductase</fullName>
        <shortName evidence="4">Peptide Met(O) reductase</shortName>
    </alternativeName>
</protein>
<dbReference type="PATRIC" id="fig|380242.3.peg.2979"/>
<keyword evidence="6" id="KW-0732">Signal</keyword>
<dbReference type="Proteomes" id="UP000034954">
    <property type="component" value="Unassembled WGS sequence"/>
</dbReference>
<comment type="catalytic activity">
    <reaction evidence="3 4">
        <text>[thioredoxin]-disulfide + L-methionine + H2O = L-methionine (S)-S-oxide + [thioredoxin]-dithiol</text>
        <dbReference type="Rhea" id="RHEA:19993"/>
        <dbReference type="Rhea" id="RHEA-COMP:10698"/>
        <dbReference type="Rhea" id="RHEA-COMP:10700"/>
        <dbReference type="ChEBI" id="CHEBI:15377"/>
        <dbReference type="ChEBI" id="CHEBI:29950"/>
        <dbReference type="ChEBI" id="CHEBI:50058"/>
        <dbReference type="ChEBI" id="CHEBI:57844"/>
        <dbReference type="ChEBI" id="CHEBI:58772"/>
        <dbReference type="EC" id="1.8.4.11"/>
    </reaction>
</comment>
<feature type="domain" description="Peptide methionine sulphoxide reductase MsrA" evidence="7">
    <location>
        <begin position="40"/>
        <end position="191"/>
    </location>
</feature>
<dbReference type="InterPro" id="IPR002569">
    <property type="entry name" value="Met_Sox_Rdtase_MsrA_dom"/>
</dbReference>
<dbReference type="AlphaFoldDB" id="A0A0M2US47"/>